<dbReference type="EMBL" id="JALJOS010000010">
    <property type="protein sequence ID" value="KAK9833669.1"/>
    <property type="molecule type" value="Genomic_DNA"/>
</dbReference>
<evidence type="ECO:0000256" key="3">
    <source>
        <dbReference type="ARBA" id="ARBA00022705"/>
    </source>
</evidence>
<dbReference type="PANTHER" id="PTHR45849">
    <property type="entry name" value="FACT COMPLEX SUBUNIT SSRP1"/>
    <property type="match status" value="1"/>
</dbReference>
<accession>A0AAW1RJ45</accession>
<dbReference type="InterPro" id="IPR050454">
    <property type="entry name" value="RTT106/SSRP1_HistChap/FACT"/>
</dbReference>
<dbReference type="GO" id="GO:0003677">
    <property type="term" value="F:DNA binding"/>
    <property type="evidence" value="ECO:0007669"/>
    <property type="project" value="InterPro"/>
</dbReference>
<sequence>MDRLRQAVDTKEGGKHLLQQLGDLDVPSAQKTKLADSIFQVLDSKSIAGDGNATPSASAGLQNALPVMQSITCISPRGKHDLYLSGEMLRFANTKSSLELKISDLEAVAVLDNMPRDKKGRVLLVLHLRRGVTAAYNKQKIVDIVFQVSSSDQLEIQHPKTTAKLKGPAVVVLCQLLGAFGVQPGAFIAPSQSIFRSAAGHNAIETVVKVNQGLLFPLPQHLLFLERPQIFIALADIRAVDFARAGGMSQTFDIHVHLKEGGLQEFSQIPQNEAFGLQQYMTNQGVALGGADEQPASAKAQPGPMDVSGSDSEEDSDFDPDKSSGSQPAASAEDNSKDDEAGSPDAQSSSEDDEDDSEEDVELFSDDDVPASKKDIRFVLGPGHWESRGRCLRPGRPPFLNFGGNRRPQIKVLSLWGIFQPYGVSQAHLQEPD</sequence>
<comment type="function">
    <text evidence="9">Component of the FACT complex, a general chromatin factor that acts to reorganize nucleosomes. The FACT complex is involved in multiple processes that require DNA as a template such as mRNA elongation, DNA replication and DNA repair. During transcription elongation the FACT complex acts as a histone chaperone that both destabilizes and restores nucleosomal structure. It facilitates the passage of RNA polymerase II and transcription by promoting the dissociation of one histone H2A-H2B dimer from the nucleosome, then subsequently promotes the reestablishment of the nucleosome following the passage of RNA polymerase II.</text>
</comment>
<evidence type="ECO:0000256" key="9">
    <source>
        <dbReference type="RuleBase" id="RU364013"/>
    </source>
</evidence>
<organism evidence="12 13">
    <name type="scientific">Apatococcus lobatus</name>
    <dbReference type="NCBI Taxonomy" id="904363"/>
    <lineage>
        <taxon>Eukaryota</taxon>
        <taxon>Viridiplantae</taxon>
        <taxon>Chlorophyta</taxon>
        <taxon>core chlorophytes</taxon>
        <taxon>Trebouxiophyceae</taxon>
        <taxon>Chlorellales</taxon>
        <taxon>Chlorellaceae</taxon>
        <taxon>Apatococcus</taxon>
    </lineage>
</organism>
<feature type="region of interest" description="Disordered" evidence="10">
    <location>
        <begin position="289"/>
        <end position="374"/>
    </location>
</feature>
<keyword evidence="5 9" id="KW-0805">Transcription regulation</keyword>
<comment type="caution">
    <text evidence="12">The sequence shown here is derived from an EMBL/GenBank/DDBJ whole genome shotgun (WGS) entry which is preliminary data.</text>
</comment>
<evidence type="ECO:0000256" key="2">
    <source>
        <dbReference type="ARBA" id="ARBA00022454"/>
    </source>
</evidence>
<name>A0AAW1RJ45_9CHLO</name>
<dbReference type="GO" id="GO:0006260">
    <property type="term" value="P:DNA replication"/>
    <property type="evidence" value="ECO:0007669"/>
    <property type="project" value="UniProtKB-KW"/>
</dbReference>
<dbReference type="GO" id="GO:0035101">
    <property type="term" value="C:FACT complex"/>
    <property type="evidence" value="ECO:0007669"/>
    <property type="project" value="TreeGrafter"/>
</dbReference>
<keyword evidence="3 9" id="KW-0235">DNA replication</keyword>
<evidence type="ECO:0000256" key="6">
    <source>
        <dbReference type="ARBA" id="ARBA00023163"/>
    </source>
</evidence>
<evidence type="ECO:0000313" key="13">
    <source>
        <dbReference type="Proteomes" id="UP001438707"/>
    </source>
</evidence>
<evidence type="ECO:0000256" key="7">
    <source>
        <dbReference type="ARBA" id="ARBA00023204"/>
    </source>
</evidence>
<keyword evidence="8 9" id="KW-0539">Nucleus</keyword>
<keyword evidence="6 9" id="KW-0804">Transcription</keyword>
<keyword evidence="7 9" id="KW-0234">DNA repair</keyword>
<evidence type="ECO:0000259" key="11">
    <source>
        <dbReference type="SMART" id="SM01287"/>
    </source>
</evidence>
<keyword evidence="2 9" id="KW-0158">Chromosome</keyword>
<feature type="domain" description="Histone chaperone RTT106/FACT complex subunit SPT16-like middle" evidence="11">
    <location>
        <begin position="201"/>
        <end position="291"/>
    </location>
</feature>
<comment type="subcellular location">
    <subcellularLocation>
        <location evidence="9">Nucleus</location>
    </subcellularLocation>
    <subcellularLocation>
        <location evidence="9">Chromosome</location>
    </subcellularLocation>
</comment>
<dbReference type="SMART" id="SM01287">
    <property type="entry name" value="Rtt106"/>
    <property type="match status" value="1"/>
</dbReference>
<proteinExistence type="inferred from homology"/>
<dbReference type="InterPro" id="IPR011993">
    <property type="entry name" value="PH-like_dom_sf"/>
</dbReference>
<dbReference type="Gene3D" id="2.30.29.30">
    <property type="entry name" value="Pleckstrin-homology domain (PH domain)/Phosphotyrosine-binding domain (PTB)"/>
    <property type="match status" value="1"/>
</dbReference>
<dbReference type="GO" id="GO:0042393">
    <property type="term" value="F:histone binding"/>
    <property type="evidence" value="ECO:0007669"/>
    <property type="project" value="TreeGrafter"/>
</dbReference>
<dbReference type="Gene3D" id="2.30.29.150">
    <property type="match status" value="1"/>
</dbReference>
<dbReference type="GO" id="GO:0031491">
    <property type="term" value="F:nucleosome binding"/>
    <property type="evidence" value="ECO:0007669"/>
    <property type="project" value="TreeGrafter"/>
</dbReference>
<comment type="similarity">
    <text evidence="1 9">Belongs to the SSRP1 family.</text>
</comment>
<protein>
    <recommendedName>
        <fullName evidence="9">FACT complex subunit SSRP1</fullName>
    </recommendedName>
</protein>
<evidence type="ECO:0000256" key="5">
    <source>
        <dbReference type="ARBA" id="ARBA00023015"/>
    </source>
</evidence>
<dbReference type="InterPro" id="IPR013719">
    <property type="entry name" value="RTT106/SPT16-like_middle_dom"/>
</dbReference>
<feature type="compositionally biased region" description="Acidic residues" evidence="10">
    <location>
        <begin position="350"/>
        <end position="369"/>
    </location>
</feature>
<dbReference type="GO" id="GO:0006281">
    <property type="term" value="P:DNA repair"/>
    <property type="evidence" value="ECO:0007669"/>
    <property type="project" value="UniProtKB-KW"/>
</dbReference>
<dbReference type="Proteomes" id="UP001438707">
    <property type="component" value="Unassembled WGS sequence"/>
</dbReference>
<evidence type="ECO:0000256" key="1">
    <source>
        <dbReference type="ARBA" id="ARBA00010060"/>
    </source>
</evidence>
<evidence type="ECO:0000256" key="4">
    <source>
        <dbReference type="ARBA" id="ARBA00022763"/>
    </source>
</evidence>
<evidence type="ECO:0000313" key="12">
    <source>
        <dbReference type="EMBL" id="KAK9833669.1"/>
    </source>
</evidence>
<dbReference type="PRINTS" id="PR00887">
    <property type="entry name" value="SSRCOGNITION"/>
</dbReference>
<gene>
    <name evidence="12" type="ORF">WJX74_002308</name>
</gene>
<dbReference type="AlphaFoldDB" id="A0AAW1RJ45"/>
<dbReference type="SUPFAM" id="SSF50729">
    <property type="entry name" value="PH domain-like"/>
    <property type="match status" value="1"/>
</dbReference>
<dbReference type="InterPro" id="IPR000969">
    <property type="entry name" value="SSRP1/POB3"/>
</dbReference>
<reference evidence="12 13" key="1">
    <citation type="journal article" date="2024" name="Nat. Commun.">
        <title>Phylogenomics reveals the evolutionary origins of lichenization in chlorophyte algae.</title>
        <authorList>
            <person name="Puginier C."/>
            <person name="Libourel C."/>
            <person name="Otte J."/>
            <person name="Skaloud P."/>
            <person name="Haon M."/>
            <person name="Grisel S."/>
            <person name="Petersen M."/>
            <person name="Berrin J.G."/>
            <person name="Delaux P.M."/>
            <person name="Dal Grande F."/>
            <person name="Keller J."/>
        </authorList>
    </citation>
    <scope>NUCLEOTIDE SEQUENCE [LARGE SCALE GENOMIC DNA]</scope>
    <source>
        <strain evidence="12 13">SAG 2145</strain>
    </source>
</reference>
<dbReference type="Pfam" id="PF08512">
    <property type="entry name" value="Rttp106-like_middle"/>
    <property type="match status" value="1"/>
</dbReference>
<keyword evidence="13" id="KW-1185">Reference proteome</keyword>
<evidence type="ECO:0000256" key="10">
    <source>
        <dbReference type="SAM" id="MobiDB-lite"/>
    </source>
</evidence>
<dbReference type="PANTHER" id="PTHR45849:SF1">
    <property type="entry name" value="FACT COMPLEX SUBUNIT SSRP1"/>
    <property type="match status" value="1"/>
</dbReference>
<evidence type="ECO:0000256" key="8">
    <source>
        <dbReference type="ARBA" id="ARBA00023242"/>
    </source>
</evidence>
<keyword evidence="4 9" id="KW-0227">DNA damage</keyword>